<comment type="similarity">
    <text evidence="4">Belongs to the HARBI1 family.</text>
</comment>
<evidence type="ECO:0000256" key="8">
    <source>
        <dbReference type="ARBA" id="ARBA00022723"/>
    </source>
</evidence>
<dbReference type="InterPro" id="IPR045249">
    <property type="entry name" value="HARBI1-like"/>
</dbReference>
<evidence type="ECO:0000256" key="1">
    <source>
        <dbReference type="ARBA" id="ARBA00001968"/>
    </source>
</evidence>
<dbReference type="GO" id="GO:0004518">
    <property type="term" value="F:nuclease activity"/>
    <property type="evidence" value="ECO:0007669"/>
    <property type="project" value="UniProtKB-KW"/>
</dbReference>
<dbReference type="AlphaFoldDB" id="A0A8W8NZW7"/>
<comment type="cofactor">
    <cofactor evidence="1">
        <name>a divalent metal cation</name>
        <dbReference type="ChEBI" id="CHEBI:60240"/>
    </cofactor>
</comment>
<feature type="domain" description="DDE Tnp4" evidence="13">
    <location>
        <begin position="150"/>
        <end position="299"/>
    </location>
</feature>
<dbReference type="Proteomes" id="UP000005408">
    <property type="component" value="Unassembled WGS sequence"/>
</dbReference>
<sequence>MAALVGFLRRNDQRRRLPRPRMFRDRLNPLELRTDDELFERYRFRRPTIIYICDMIADTVSHGTRRSMALPPMLQLLVFLRFVATGAFHQLLGDAVHVSKATAGRCIRRVASAIANAVGRFIRFPTGQEALNVKRKFHAIAGFPNVLGCVDGTFIRIQTPSENEPDYVNRKGYHSLNVMMTCDTNFLVTNCVAKWPGSCHDSRVFRESTLCHQFENGQHDGLLLGDSGYPCRTYLMTPFNTTNDMRYRERYNTALCRTRVLIEQTYGILKRRFPCLAVGLRTDPGRACQYVVACVVLHNVGILRQDI</sequence>
<accession>A0A8W8NZW7</accession>
<keyword evidence="6" id="KW-0963">Cytoplasm</keyword>
<keyword evidence="7" id="KW-0540">Nuclease</keyword>
<dbReference type="GO" id="GO:0005737">
    <property type="term" value="C:cytoplasm"/>
    <property type="evidence" value="ECO:0007669"/>
    <property type="project" value="UniProtKB-SubCell"/>
</dbReference>
<name>A0A8W8NZW7_MAGGI</name>
<keyword evidence="10" id="KW-0539">Nucleus</keyword>
<dbReference type="PANTHER" id="PTHR22930">
    <property type="match status" value="1"/>
</dbReference>
<evidence type="ECO:0000256" key="7">
    <source>
        <dbReference type="ARBA" id="ARBA00022722"/>
    </source>
</evidence>
<dbReference type="GO" id="GO:0005634">
    <property type="term" value="C:nucleus"/>
    <property type="evidence" value="ECO:0007669"/>
    <property type="project" value="UniProtKB-SubCell"/>
</dbReference>
<protein>
    <recommendedName>
        <fullName evidence="5">Putative nuclease HARBI1</fullName>
    </recommendedName>
    <alternativeName>
        <fullName evidence="11">Harbinger transposase-derived nuclease</fullName>
    </alternativeName>
</protein>
<dbReference type="Pfam" id="PF13359">
    <property type="entry name" value="DDE_Tnp_4"/>
    <property type="match status" value="1"/>
</dbReference>
<comment type="function">
    <text evidence="12">Transposase-derived protein that may have nuclease activity. Does not have transposase activity.</text>
</comment>
<proteinExistence type="inferred from homology"/>
<keyword evidence="9" id="KW-0378">Hydrolase</keyword>
<dbReference type="PANTHER" id="PTHR22930:SF289">
    <property type="entry name" value="DDE TNP4 DOMAIN-CONTAINING PROTEIN-RELATED"/>
    <property type="match status" value="1"/>
</dbReference>
<keyword evidence="8" id="KW-0479">Metal-binding</keyword>
<evidence type="ECO:0000256" key="12">
    <source>
        <dbReference type="ARBA" id="ARBA00045850"/>
    </source>
</evidence>
<evidence type="ECO:0000256" key="3">
    <source>
        <dbReference type="ARBA" id="ARBA00004496"/>
    </source>
</evidence>
<comment type="subcellular location">
    <subcellularLocation>
        <location evidence="3">Cytoplasm</location>
    </subcellularLocation>
    <subcellularLocation>
        <location evidence="2">Nucleus</location>
    </subcellularLocation>
</comment>
<evidence type="ECO:0000256" key="11">
    <source>
        <dbReference type="ARBA" id="ARBA00030126"/>
    </source>
</evidence>
<evidence type="ECO:0000256" key="2">
    <source>
        <dbReference type="ARBA" id="ARBA00004123"/>
    </source>
</evidence>
<dbReference type="EnsemblMetazoa" id="G7833.2">
    <property type="protein sequence ID" value="G7833.2:cds"/>
    <property type="gene ID" value="G7833"/>
</dbReference>
<evidence type="ECO:0000313" key="15">
    <source>
        <dbReference type="Proteomes" id="UP000005408"/>
    </source>
</evidence>
<evidence type="ECO:0000259" key="13">
    <source>
        <dbReference type="Pfam" id="PF13359"/>
    </source>
</evidence>
<dbReference type="GO" id="GO:0046872">
    <property type="term" value="F:metal ion binding"/>
    <property type="evidence" value="ECO:0007669"/>
    <property type="project" value="UniProtKB-KW"/>
</dbReference>
<dbReference type="InterPro" id="IPR026103">
    <property type="entry name" value="HARBI1_animal"/>
</dbReference>
<evidence type="ECO:0000256" key="9">
    <source>
        <dbReference type="ARBA" id="ARBA00022801"/>
    </source>
</evidence>
<evidence type="ECO:0000313" key="14">
    <source>
        <dbReference type="EnsemblMetazoa" id="G7833.2:cds"/>
    </source>
</evidence>
<evidence type="ECO:0000256" key="4">
    <source>
        <dbReference type="ARBA" id="ARBA00006958"/>
    </source>
</evidence>
<dbReference type="PRINTS" id="PR02086">
    <property type="entry name" value="PUTNUCHARBI1"/>
</dbReference>
<evidence type="ECO:0000256" key="5">
    <source>
        <dbReference type="ARBA" id="ARBA00015519"/>
    </source>
</evidence>
<keyword evidence="15" id="KW-1185">Reference proteome</keyword>
<dbReference type="GO" id="GO:0016787">
    <property type="term" value="F:hydrolase activity"/>
    <property type="evidence" value="ECO:0007669"/>
    <property type="project" value="UniProtKB-KW"/>
</dbReference>
<evidence type="ECO:0000256" key="6">
    <source>
        <dbReference type="ARBA" id="ARBA00022490"/>
    </source>
</evidence>
<organism evidence="14 15">
    <name type="scientific">Magallana gigas</name>
    <name type="common">Pacific oyster</name>
    <name type="synonym">Crassostrea gigas</name>
    <dbReference type="NCBI Taxonomy" id="29159"/>
    <lineage>
        <taxon>Eukaryota</taxon>
        <taxon>Metazoa</taxon>
        <taxon>Spiralia</taxon>
        <taxon>Lophotrochozoa</taxon>
        <taxon>Mollusca</taxon>
        <taxon>Bivalvia</taxon>
        <taxon>Autobranchia</taxon>
        <taxon>Pteriomorphia</taxon>
        <taxon>Ostreida</taxon>
        <taxon>Ostreoidea</taxon>
        <taxon>Ostreidae</taxon>
        <taxon>Magallana</taxon>
    </lineage>
</organism>
<reference evidence="14" key="1">
    <citation type="submission" date="2022-08" db="UniProtKB">
        <authorList>
            <consortium name="EnsemblMetazoa"/>
        </authorList>
    </citation>
    <scope>IDENTIFICATION</scope>
    <source>
        <strain evidence="14">05x7-T-G4-1.051#20</strain>
    </source>
</reference>
<dbReference type="InterPro" id="IPR027806">
    <property type="entry name" value="HARBI1_dom"/>
</dbReference>
<evidence type="ECO:0000256" key="10">
    <source>
        <dbReference type="ARBA" id="ARBA00023242"/>
    </source>
</evidence>